<dbReference type="Proteomes" id="UP001196413">
    <property type="component" value="Unassembled WGS sequence"/>
</dbReference>
<accession>A0AAD5QI68</accession>
<comment type="caution">
    <text evidence="2">The sequence shown here is derived from an EMBL/GenBank/DDBJ whole genome shotgun (WGS) entry which is preliminary data.</text>
</comment>
<dbReference type="EMBL" id="JAHQIW010000873">
    <property type="protein sequence ID" value="KAJ1350484.1"/>
    <property type="molecule type" value="Genomic_DNA"/>
</dbReference>
<feature type="compositionally biased region" description="Basic and acidic residues" evidence="1">
    <location>
        <begin position="127"/>
        <end position="146"/>
    </location>
</feature>
<evidence type="ECO:0000256" key="1">
    <source>
        <dbReference type="SAM" id="MobiDB-lite"/>
    </source>
</evidence>
<organism evidence="2 3">
    <name type="scientific">Parelaphostrongylus tenuis</name>
    <name type="common">Meningeal worm</name>
    <dbReference type="NCBI Taxonomy" id="148309"/>
    <lineage>
        <taxon>Eukaryota</taxon>
        <taxon>Metazoa</taxon>
        <taxon>Ecdysozoa</taxon>
        <taxon>Nematoda</taxon>
        <taxon>Chromadorea</taxon>
        <taxon>Rhabditida</taxon>
        <taxon>Rhabditina</taxon>
        <taxon>Rhabditomorpha</taxon>
        <taxon>Strongyloidea</taxon>
        <taxon>Metastrongylidae</taxon>
        <taxon>Parelaphostrongylus</taxon>
    </lineage>
</organism>
<reference evidence="2" key="1">
    <citation type="submission" date="2021-06" db="EMBL/GenBank/DDBJ databases">
        <title>Parelaphostrongylus tenuis whole genome reference sequence.</title>
        <authorList>
            <person name="Garwood T.J."/>
            <person name="Larsen P.A."/>
            <person name="Fountain-Jones N.M."/>
            <person name="Garbe J.R."/>
            <person name="Macchietto M.G."/>
            <person name="Kania S.A."/>
            <person name="Gerhold R.W."/>
            <person name="Richards J.E."/>
            <person name="Wolf T.M."/>
        </authorList>
    </citation>
    <scope>NUCLEOTIDE SEQUENCE</scope>
    <source>
        <strain evidence="2">MNPRO001-30</strain>
        <tissue evidence="2">Meninges</tissue>
    </source>
</reference>
<gene>
    <name evidence="2" type="ORF">KIN20_006282</name>
</gene>
<protein>
    <submittedName>
        <fullName evidence="2">Uncharacterized protein</fullName>
    </submittedName>
</protein>
<proteinExistence type="predicted"/>
<keyword evidence="3" id="KW-1185">Reference proteome</keyword>
<dbReference type="AlphaFoldDB" id="A0AAD5QI68"/>
<name>A0AAD5QI68_PARTN</name>
<feature type="region of interest" description="Disordered" evidence="1">
    <location>
        <begin position="118"/>
        <end position="146"/>
    </location>
</feature>
<evidence type="ECO:0000313" key="3">
    <source>
        <dbReference type="Proteomes" id="UP001196413"/>
    </source>
</evidence>
<sequence>MYAFTAELSTDGMMQQKLDKLIGVWEGHNYFNDHCFKQLRNPGQIFTSAKAVQAAEYAKHQHINEKLIWVGERWPSGLVMHGQEASSRFDSRYTLLQSPGNVLASALHGDIPNQILGQSRRRNSRCSSRDSSETSKEFCDEIKEAN</sequence>
<evidence type="ECO:0000313" key="2">
    <source>
        <dbReference type="EMBL" id="KAJ1350484.1"/>
    </source>
</evidence>